<proteinExistence type="predicted"/>
<dbReference type="InterPro" id="IPR042301">
    <property type="entry name" value="GH115_sf"/>
</dbReference>
<dbReference type="PANTHER" id="PTHR37842:SF2">
    <property type="entry name" value="GYLCOSYL HYDROLASE 115 C-TERMINAL DOMAIN-CONTAINING PROTEIN"/>
    <property type="match status" value="1"/>
</dbReference>
<feature type="region of interest" description="Disordered" evidence="2">
    <location>
        <begin position="1082"/>
        <end position="1118"/>
    </location>
</feature>
<dbReference type="GO" id="GO:0016787">
    <property type="term" value="F:hydrolase activity"/>
    <property type="evidence" value="ECO:0007669"/>
    <property type="project" value="UniProtKB-KW"/>
</dbReference>
<dbReference type="EMBL" id="RSDZ01000118">
    <property type="protein sequence ID" value="RXG43065.1"/>
    <property type="molecule type" value="Genomic_DNA"/>
</dbReference>
<feature type="signal peptide" evidence="3">
    <location>
        <begin position="1"/>
        <end position="25"/>
    </location>
</feature>
<evidence type="ECO:0000256" key="3">
    <source>
        <dbReference type="SAM" id="SignalP"/>
    </source>
</evidence>
<dbReference type="Proteomes" id="UP000288725">
    <property type="component" value="Chromosome 8"/>
</dbReference>
<dbReference type="OrthoDB" id="4849794at2759"/>
<evidence type="ECO:0000313" key="7">
    <source>
        <dbReference type="Proteomes" id="UP000236305"/>
    </source>
</evidence>
<organism evidence="6 8">
    <name type="scientific">Verticillium dahliae</name>
    <name type="common">Verticillium wilt</name>
    <dbReference type="NCBI Taxonomy" id="27337"/>
    <lineage>
        <taxon>Eukaryota</taxon>
        <taxon>Fungi</taxon>
        <taxon>Dikarya</taxon>
        <taxon>Ascomycota</taxon>
        <taxon>Pezizomycotina</taxon>
        <taxon>Sordariomycetes</taxon>
        <taxon>Hypocreomycetidae</taxon>
        <taxon>Glomerellales</taxon>
        <taxon>Plectosphaerellaceae</taxon>
        <taxon>Verticillium</taxon>
    </lineage>
</organism>
<evidence type="ECO:0000313" key="6">
    <source>
        <dbReference type="EMBL" id="RXG43065.1"/>
    </source>
</evidence>
<name>A0A2J8DBC1_VERDA</name>
<dbReference type="InterPro" id="IPR031924">
    <property type="entry name" value="GH115"/>
</dbReference>
<dbReference type="Pfam" id="PF15979">
    <property type="entry name" value="Glyco_hydro_115"/>
    <property type="match status" value="1"/>
</dbReference>
<dbReference type="Gene3D" id="3.30.379.10">
    <property type="entry name" value="Chitobiase/beta-hexosaminidase domain 2-like"/>
    <property type="match status" value="1"/>
</dbReference>
<dbReference type="Proteomes" id="UP000236305">
    <property type="component" value="Unassembled WGS sequence"/>
</dbReference>
<sequence>MAVSSVKSWSIAALTSLLPLVSALGQSPIVAFESAEGSFQIAGGDVGGGQIRVSANEYWGVIRAAGDLAADFGRVTGTNYTLSNGESGAQPAAYTFAPVDVTNNTHFSTTAEESLSGPEYSDPDAGSTVIIAGTIGHSEIIDQLIESGLIDVGEVEGEWEAFVSQLVENPIEGVAQALVIAGSDPRGTIYGIYDVSEQIGVSPWYFWADVPTRQRENIYALSERKVQKTPSVKYRGFFLNDEQPGLSSWVSTQWNDTWNDAAPYNRHFYALIGEVLLRLRANYLWPTVWGSMVYIDDPYNQPLLDAFEIVLGGSHTEPMMRAQNEFRTFYEGPWQYTENNETIDEYFRYGVERAKPYARNSVWTMAMRGTGDTAIEGNLGIDGIVSMLETLVDNQRSIIEEGLEIESAAEVDSLWCLYKEVQSYQERGLVVPEDITLLWADDNWGNVRRLPLANETDRSGGAGVYYHFDYVGDPRNYKWINTIQLEKTASQMYLSYARHARKIWIVNVGDLKPKEIPISHFFDIAYDIDRWGADGTTDWVRAWVERDFGGTHTDAITDILTRYGMYAARRKYELVEPQIYSVINYHEAEAVLEQWAALREDTQAVYDELDEAYQPAFFQMLLHPVLGAEIVYKIQINGAKNQLYAGQKRNSANDVIRESVALMYDDSNLTQRWNEVLDGKWAHMLDQTHLGYDGYWQQPMRNTLPDLRYVQDVFPSLGGQYGIGVEGSNASIQGDSKWHALSSSGLEMLPLSPWGAASRYIDVFSRGPKHCNWQASPWEPYVQLSQYNGTVGGDNGTDTRIYMTIDWANAPAAPNRTEVFINITSDCRGYERYAGAEPRLTAIVESVSVPDNFTEGFVEADGHVAIEASHYQSILEGTSGSSSSSPSNSTGSNSTSVSRRQDSNETAPAYHTLRNYGRTLAGVGLYPLDSEKLEVGEGPALEYSVYLFTNHSAANVTVYMSPGANYLGDNNPLQYAIALFPAGDEQPEPTVVTPIGPNVGSNMPDGWGQAVANAVWGLQGNYTTSSFNVTQEGAYTLRIWALLPNIVVQKIVIDLGGVRDSYLGPPESFLVGRDERGSYNGTSFATTPGIVGGVDHNRTSLPGGGESEEADGSNEASNGAGGLAVGGFTSALMVVLAAALTM</sequence>
<evidence type="ECO:0000313" key="8">
    <source>
        <dbReference type="Proteomes" id="UP000288725"/>
    </source>
</evidence>
<reference evidence="5 7" key="1">
    <citation type="submission" date="2017-12" db="EMBL/GenBank/DDBJ databases">
        <title>Comparative genomics yields insights into virulence evolution of Verticillium dahliae.</title>
        <authorList>
            <person name="Fan R."/>
            <person name="Armitage A.D."/>
            <person name="Cascant-Lopez E."/>
            <person name="Sobczyk M."/>
            <person name="Cockerton H.M."/>
            <person name="Harrison R.J."/>
        </authorList>
    </citation>
    <scope>NUCLEOTIDE SEQUENCE [LARGE SCALE GENOMIC DNA]</scope>
    <source>
        <strain evidence="5 7">12008</strain>
    </source>
</reference>
<feature type="region of interest" description="Disordered" evidence="2">
    <location>
        <begin position="875"/>
        <end position="911"/>
    </location>
</feature>
<evidence type="ECO:0000259" key="4">
    <source>
        <dbReference type="Pfam" id="PF17829"/>
    </source>
</evidence>
<dbReference type="Pfam" id="PF17829">
    <property type="entry name" value="GH115_C"/>
    <property type="match status" value="1"/>
</dbReference>
<evidence type="ECO:0000256" key="2">
    <source>
        <dbReference type="SAM" id="MobiDB-lite"/>
    </source>
</evidence>
<dbReference type="Gene3D" id="2.60.120.1620">
    <property type="match status" value="1"/>
</dbReference>
<dbReference type="InterPro" id="IPR029018">
    <property type="entry name" value="Hex-like_dom2"/>
</dbReference>
<dbReference type="AlphaFoldDB" id="A0A2J8DBC1"/>
<dbReference type="Gene3D" id="1.20.58.2150">
    <property type="match status" value="1"/>
</dbReference>
<feature type="compositionally biased region" description="Low complexity" evidence="2">
    <location>
        <begin position="877"/>
        <end position="898"/>
    </location>
</feature>
<dbReference type="InterPro" id="IPR041437">
    <property type="entry name" value="GH115_C"/>
</dbReference>
<reference evidence="6 8" key="2">
    <citation type="submission" date="2018-12" db="EMBL/GenBank/DDBJ databases">
        <title>Genome of Verticillium dahliae isolate Getta Getta.</title>
        <authorList>
            <person name="Gardiner D.M."/>
        </authorList>
    </citation>
    <scope>NUCLEOTIDE SEQUENCE [LARGE SCALE GENOMIC DNA]</scope>
    <source>
        <strain evidence="6 8">Getta Getta</strain>
    </source>
</reference>
<evidence type="ECO:0000256" key="1">
    <source>
        <dbReference type="ARBA" id="ARBA00022801"/>
    </source>
</evidence>
<protein>
    <recommendedName>
        <fullName evidence="4">Gylcosyl hydrolase 115 C-terminal domain-containing protein</fullName>
    </recommendedName>
</protein>
<feature type="domain" description="Gylcosyl hydrolase 115 C-terminal" evidence="4">
    <location>
        <begin position="856"/>
        <end position="1067"/>
    </location>
</feature>
<dbReference type="PANTHER" id="PTHR37842">
    <property type="match status" value="1"/>
</dbReference>
<keyword evidence="1" id="KW-0378">Hydrolase</keyword>
<keyword evidence="3" id="KW-0732">Signal</keyword>
<feature type="chain" id="PRO_5044574674" description="Gylcosyl hydrolase 115 C-terminal domain-containing protein" evidence="3">
    <location>
        <begin position="26"/>
        <end position="1142"/>
    </location>
</feature>
<evidence type="ECO:0000313" key="5">
    <source>
        <dbReference type="EMBL" id="PNH28004.1"/>
    </source>
</evidence>
<gene>
    <name evidence="5" type="ORF">BJF96_g8692</name>
    <name evidence="6" type="ORF">VDGE_06210</name>
</gene>
<comment type="caution">
    <text evidence="6">The sequence shown here is derived from an EMBL/GenBank/DDBJ whole genome shotgun (WGS) entry which is preliminary data.</text>
</comment>
<dbReference type="Gene3D" id="3.20.20.520">
    <property type="entry name" value="Glycosyl hydrolase family 115"/>
    <property type="match status" value="1"/>
</dbReference>
<accession>A0A2J8DBC1</accession>
<dbReference type="EMBL" id="MPSH01000038">
    <property type="protein sequence ID" value="PNH28004.1"/>
    <property type="molecule type" value="Genomic_DNA"/>
</dbReference>